<keyword evidence="6" id="KW-0675">Receptor</keyword>
<dbReference type="AlphaFoldDB" id="A0A3F2ZD84"/>
<comment type="subcellular location">
    <subcellularLocation>
        <location evidence="1 6">Cell membrane</location>
        <topology evidence="1 6">Multi-pass membrane protein</topology>
    </subcellularLocation>
</comment>
<accession>A0A3F2ZD84</accession>
<dbReference type="InterPro" id="IPR013604">
    <property type="entry name" value="7TM_chemorcpt"/>
</dbReference>
<feature type="transmembrane region" description="Helical" evidence="6">
    <location>
        <begin position="79"/>
        <end position="97"/>
    </location>
</feature>
<feature type="transmembrane region" description="Helical" evidence="6">
    <location>
        <begin position="348"/>
        <end position="367"/>
    </location>
</feature>
<protein>
    <recommendedName>
        <fullName evidence="6">Gustatory receptor</fullName>
    </recommendedName>
</protein>
<dbReference type="EnsemblMetazoa" id="LLOJ010872-RA">
    <property type="protein sequence ID" value="LLOJ010872-PA"/>
    <property type="gene ID" value="LLOJ010872"/>
</dbReference>
<feature type="transmembrane region" description="Helical" evidence="6">
    <location>
        <begin position="163"/>
        <end position="186"/>
    </location>
</feature>
<keyword evidence="6" id="KW-0807">Transducer</keyword>
<evidence type="ECO:0000256" key="1">
    <source>
        <dbReference type="ARBA" id="ARBA00004651"/>
    </source>
</evidence>
<keyword evidence="5 6" id="KW-0472">Membrane</keyword>
<evidence type="ECO:0000256" key="2">
    <source>
        <dbReference type="ARBA" id="ARBA00022475"/>
    </source>
</evidence>
<dbReference type="VEuPathDB" id="VectorBase:LLOJ010872"/>
<keyword evidence="3 6" id="KW-0812">Transmembrane</keyword>
<dbReference type="GO" id="GO:0050909">
    <property type="term" value="P:sensory perception of taste"/>
    <property type="evidence" value="ECO:0007669"/>
    <property type="project" value="InterPro"/>
</dbReference>
<comment type="function">
    <text evidence="6">Gustatory receptor which mediates acceptance or avoidance behavior, depending on its substrates.</text>
</comment>
<dbReference type="Pfam" id="PF08395">
    <property type="entry name" value="7tm_7"/>
    <property type="match status" value="1"/>
</dbReference>
<name>A0A3F2ZD84_LUTLO</name>
<sequence length="376" mass="44033">MILTGDLGILFTFQKLITIPNYDLSEKWRPYIRKLIIVLRCLPFACSAIIVFYQCFSYIRSRRDGFSEISDIAFIVSEFDYTFMKVIMGLIAIYAITHNKSHIKFLNSLENYERNYAVFMIKPRKLMKLWNNTKFSITVLHLIFLNTLNLFMGENYYREDSIIWNFFYTLSITIIDIEGIYVAALAQLIGDFIAKAKRSSNCKEIIMTRSIIMFSRDSIKLLSAFNDAFGIILFFALTVEFVCWSISCFFLIWLLNVKEHVDHKDSFIVGCTTWTIRSFFMITHIALGCDHFTTTIFDFQVNLNTHLTGEYEDMISKFEVHQFQLKKLHQTLLGLNVSLFKFINVNNSILFTIFSSVVAHIVILMQFKQMEEQNNQ</sequence>
<dbReference type="Proteomes" id="UP000092461">
    <property type="component" value="Unassembled WGS sequence"/>
</dbReference>
<keyword evidence="2 6" id="KW-1003">Cell membrane</keyword>
<reference evidence="7" key="1">
    <citation type="submission" date="2020-05" db="UniProtKB">
        <authorList>
            <consortium name="EnsemblMetazoa"/>
        </authorList>
    </citation>
    <scope>IDENTIFICATION</scope>
    <source>
        <strain evidence="7">Jacobina</strain>
    </source>
</reference>
<keyword evidence="8" id="KW-1185">Reference proteome</keyword>
<organism evidence="7 8">
    <name type="scientific">Lutzomyia longipalpis</name>
    <name type="common">Sand fly</name>
    <dbReference type="NCBI Taxonomy" id="7200"/>
    <lineage>
        <taxon>Eukaryota</taxon>
        <taxon>Metazoa</taxon>
        <taxon>Ecdysozoa</taxon>
        <taxon>Arthropoda</taxon>
        <taxon>Hexapoda</taxon>
        <taxon>Insecta</taxon>
        <taxon>Pterygota</taxon>
        <taxon>Neoptera</taxon>
        <taxon>Endopterygota</taxon>
        <taxon>Diptera</taxon>
        <taxon>Nematocera</taxon>
        <taxon>Psychodoidea</taxon>
        <taxon>Psychodidae</taxon>
        <taxon>Lutzomyia</taxon>
        <taxon>Lutzomyia</taxon>
    </lineage>
</organism>
<evidence type="ECO:0000256" key="5">
    <source>
        <dbReference type="ARBA" id="ARBA00023136"/>
    </source>
</evidence>
<feature type="transmembrane region" description="Helical" evidence="6">
    <location>
        <begin position="231"/>
        <end position="255"/>
    </location>
</feature>
<feature type="transmembrane region" description="Helical" evidence="6">
    <location>
        <begin position="37"/>
        <end position="59"/>
    </location>
</feature>
<comment type="similarity">
    <text evidence="6">Belongs to the insect chemoreceptor superfamily. Gustatory receptor (GR) family.</text>
</comment>
<dbReference type="GO" id="GO:0005886">
    <property type="term" value="C:plasma membrane"/>
    <property type="evidence" value="ECO:0007669"/>
    <property type="project" value="UniProtKB-SubCell"/>
</dbReference>
<evidence type="ECO:0000313" key="8">
    <source>
        <dbReference type="Proteomes" id="UP000092461"/>
    </source>
</evidence>
<evidence type="ECO:0000256" key="3">
    <source>
        <dbReference type="ARBA" id="ARBA00022692"/>
    </source>
</evidence>
<dbReference type="GO" id="GO:0007165">
    <property type="term" value="P:signal transduction"/>
    <property type="evidence" value="ECO:0007669"/>
    <property type="project" value="UniProtKB-KW"/>
</dbReference>
<dbReference type="EMBL" id="AJWK01009581">
    <property type="status" value="NOT_ANNOTATED_CDS"/>
    <property type="molecule type" value="Genomic_DNA"/>
</dbReference>
<evidence type="ECO:0000256" key="4">
    <source>
        <dbReference type="ARBA" id="ARBA00022989"/>
    </source>
</evidence>
<evidence type="ECO:0000313" key="7">
    <source>
        <dbReference type="EnsemblMetazoa" id="LLOJ010872-PA"/>
    </source>
</evidence>
<proteinExistence type="inferred from homology"/>
<feature type="transmembrane region" description="Helical" evidence="6">
    <location>
        <begin position="267"/>
        <end position="287"/>
    </location>
</feature>
<evidence type="ECO:0000256" key="6">
    <source>
        <dbReference type="RuleBase" id="RU363108"/>
    </source>
</evidence>
<keyword evidence="4 6" id="KW-1133">Transmembrane helix</keyword>
<feature type="transmembrane region" description="Helical" evidence="6">
    <location>
        <begin position="129"/>
        <end position="151"/>
    </location>
</feature>